<dbReference type="RefSeq" id="WP_091412537.1">
    <property type="nucleotide sequence ID" value="NZ_FOAB01000011.1"/>
</dbReference>
<evidence type="ECO:0000259" key="4">
    <source>
        <dbReference type="SMART" id="SM00797"/>
    </source>
</evidence>
<gene>
    <name evidence="5" type="ORF">SAMN04487910_4491</name>
</gene>
<dbReference type="SMART" id="SM00797">
    <property type="entry name" value="AHS2"/>
    <property type="match status" value="1"/>
</dbReference>
<keyword evidence="3" id="KW-0067">ATP-binding</keyword>
<dbReference type="InterPro" id="IPR003778">
    <property type="entry name" value="CT_A_B"/>
</dbReference>
<evidence type="ECO:0000256" key="3">
    <source>
        <dbReference type="ARBA" id="ARBA00022840"/>
    </source>
</evidence>
<dbReference type="PANTHER" id="PTHR43309">
    <property type="entry name" value="5-OXOPROLINASE SUBUNIT C"/>
    <property type="match status" value="1"/>
</dbReference>
<protein>
    <submittedName>
        <fullName evidence="5">Biotin-dependent carboxylase uncharacterized domain-containing protein</fullName>
    </submittedName>
</protein>
<dbReference type="Gene3D" id="2.40.100.10">
    <property type="entry name" value="Cyclophilin-like"/>
    <property type="match status" value="1"/>
</dbReference>
<evidence type="ECO:0000313" key="6">
    <source>
        <dbReference type="Proteomes" id="UP000198521"/>
    </source>
</evidence>
<organism evidence="5 6">
    <name type="scientific">Aquimarina amphilecti</name>
    <dbReference type="NCBI Taxonomy" id="1038014"/>
    <lineage>
        <taxon>Bacteria</taxon>
        <taxon>Pseudomonadati</taxon>
        <taxon>Bacteroidota</taxon>
        <taxon>Flavobacteriia</taxon>
        <taxon>Flavobacteriales</taxon>
        <taxon>Flavobacteriaceae</taxon>
        <taxon>Aquimarina</taxon>
    </lineage>
</organism>
<proteinExistence type="predicted"/>
<reference evidence="6" key="1">
    <citation type="submission" date="2016-10" db="EMBL/GenBank/DDBJ databases">
        <authorList>
            <person name="Varghese N."/>
            <person name="Submissions S."/>
        </authorList>
    </citation>
    <scope>NUCLEOTIDE SEQUENCE [LARGE SCALE GENOMIC DNA]</scope>
    <source>
        <strain evidence="6">DSM 25232 / NCIMB 14723 / 92V</strain>
    </source>
</reference>
<evidence type="ECO:0000313" key="5">
    <source>
        <dbReference type="EMBL" id="SEM23178.1"/>
    </source>
</evidence>
<dbReference type="STRING" id="1038014.SAMN04487910_4491"/>
<dbReference type="GO" id="GO:0016787">
    <property type="term" value="F:hydrolase activity"/>
    <property type="evidence" value="ECO:0007669"/>
    <property type="project" value="UniProtKB-KW"/>
</dbReference>
<dbReference type="PANTHER" id="PTHR43309:SF5">
    <property type="entry name" value="5-OXOPROLINASE SUBUNIT C"/>
    <property type="match status" value="1"/>
</dbReference>
<dbReference type="EMBL" id="FOAB01000011">
    <property type="protein sequence ID" value="SEM23178.1"/>
    <property type="molecule type" value="Genomic_DNA"/>
</dbReference>
<sequence length="283" mass="31636">MMSKMTLLSSGMYTTIQDGGRFGYSKYGVPKSGAMDLQSYFLANAILDNDKKCAVLEWAMIPPILEFEDDTVVSVTGAICVPFLNEIKQKMNSQIQIRKGDVLRLKNVTNGVYGFVGIKFGFQSEMLLRSRSQYNEITSLSSLRKNDQVSFKIVVDFSTSNASLFTPPFWGKKDRINVFEGPEFDMLTDHQKHQLLNAKFSISNTRDRMAILLDGLLENTLSSMLSSPVLPGTVQLTPSGRLIVLMRDCQTTGGYPRILQLTKESINVIAQKRSGESIKFDVL</sequence>
<dbReference type="OrthoDB" id="9782422at2"/>
<dbReference type="GO" id="GO:0005524">
    <property type="term" value="F:ATP binding"/>
    <property type="evidence" value="ECO:0007669"/>
    <property type="project" value="UniProtKB-KW"/>
</dbReference>
<dbReference type="InterPro" id="IPR029000">
    <property type="entry name" value="Cyclophilin-like_dom_sf"/>
</dbReference>
<evidence type="ECO:0000256" key="1">
    <source>
        <dbReference type="ARBA" id="ARBA00022741"/>
    </source>
</evidence>
<dbReference type="Pfam" id="PF02626">
    <property type="entry name" value="CT_A_B"/>
    <property type="match status" value="1"/>
</dbReference>
<dbReference type="InterPro" id="IPR052708">
    <property type="entry name" value="PxpC"/>
</dbReference>
<keyword evidence="2" id="KW-0378">Hydrolase</keyword>
<name>A0A1H7WQ98_AQUAM</name>
<dbReference type="AlphaFoldDB" id="A0A1H7WQ98"/>
<evidence type="ECO:0000256" key="2">
    <source>
        <dbReference type="ARBA" id="ARBA00022801"/>
    </source>
</evidence>
<keyword evidence="1" id="KW-0547">Nucleotide-binding</keyword>
<accession>A0A1H7WQ98</accession>
<feature type="domain" description="Carboxyltransferase" evidence="4">
    <location>
        <begin position="26"/>
        <end position="283"/>
    </location>
</feature>
<keyword evidence="6" id="KW-1185">Reference proteome</keyword>
<dbReference type="Proteomes" id="UP000198521">
    <property type="component" value="Unassembled WGS sequence"/>
</dbReference>